<evidence type="ECO:0000256" key="5">
    <source>
        <dbReference type="ARBA" id="ARBA00022984"/>
    </source>
</evidence>
<dbReference type="Gene3D" id="3.40.710.10">
    <property type="entry name" value="DD-peptidase/beta-lactamase superfamily"/>
    <property type="match status" value="1"/>
</dbReference>
<dbReference type="PANTHER" id="PTHR21581">
    <property type="entry name" value="D-ALANYL-D-ALANINE CARBOXYPEPTIDASE"/>
    <property type="match status" value="1"/>
</dbReference>
<accession>A0ABN1Q9I4</accession>
<dbReference type="InterPro" id="IPR001967">
    <property type="entry name" value="Peptidase_S11_N"/>
</dbReference>
<keyword evidence="6" id="KW-0961">Cell wall biogenesis/degradation</keyword>
<organism evidence="11 12">
    <name type="scientific">Kribbella koreensis</name>
    <dbReference type="NCBI Taxonomy" id="57909"/>
    <lineage>
        <taxon>Bacteria</taxon>
        <taxon>Bacillati</taxon>
        <taxon>Actinomycetota</taxon>
        <taxon>Actinomycetes</taxon>
        <taxon>Propionibacteriales</taxon>
        <taxon>Kribbellaceae</taxon>
        <taxon>Kribbella</taxon>
    </lineage>
</organism>
<name>A0ABN1Q9I4_9ACTN</name>
<feature type="region of interest" description="Disordered" evidence="8">
    <location>
        <begin position="313"/>
        <end position="334"/>
    </location>
</feature>
<dbReference type="Pfam" id="PF00768">
    <property type="entry name" value="Peptidase_S11"/>
    <property type="match status" value="1"/>
</dbReference>
<keyword evidence="12" id="KW-1185">Reference proteome</keyword>
<sequence length="395" mass="41090">MRVLLTVCVTAVASTALAVAGPLAATAAGQGLNTPVGGDQLTAEPTVVADGATPPAVQASAYVVADVDTGDVLAAKAPHAKLRPASTLKTLTALVLLPRLNKSDQVIGSDEDASIIGSKVGVYPGLRYSVDLLFQGMFLASGNDAVHALVCHDEGGVPGTIQRMNKKAAEIGALDTHVTDPTGLDADGQYSSAYDLALFAQAGLSRPDFAKYASTKYTNFPLAKNGGSYQVANQNKLLFNYDGALGVKTGYTTLARNTFVGAARRNGHTLVVTMMNSPHGITQDASSLLDWAFKSYSALSPIGTLVKPVAAAPPKTASTTQGEGPNTSKKASALPPLRIRTARVSNALVHSAAYKVPVWAWAAPPILLLPLFLRRPRALRAKAKTAAKARRARQG</sequence>
<gene>
    <name evidence="11" type="ORF">GCM10009554_29370</name>
</gene>
<dbReference type="InterPro" id="IPR012338">
    <property type="entry name" value="Beta-lactam/transpept-like"/>
</dbReference>
<evidence type="ECO:0000256" key="3">
    <source>
        <dbReference type="ARBA" id="ARBA00022801"/>
    </source>
</evidence>
<dbReference type="PRINTS" id="PR00725">
    <property type="entry name" value="DADACBPTASE1"/>
</dbReference>
<dbReference type="Proteomes" id="UP001500542">
    <property type="component" value="Unassembled WGS sequence"/>
</dbReference>
<keyword evidence="11" id="KW-0645">Protease</keyword>
<dbReference type="InterPro" id="IPR018044">
    <property type="entry name" value="Peptidase_S11"/>
</dbReference>
<keyword evidence="2 9" id="KW-0732">Signal</keyword>
<dbReference type="RefSeq" id="WP_343969038.1">
    <property type="nucleotide sequence ID" value="NZ_BAAAHK010000007.1"/>
</dbReference>
<protein>
    <submittedName>
        <fullName evidence="11">D-alanyl-D-alanine carboxypeptidase family protein</fullName>
    </submittedName>
</protein>
<dbReference type="GO" id="GO:0004180">
    <property type="term" value="F:carboxypeptidase activity"/>
    <property type="evidence" value="ECO:0007669"/>
    <property type="project" value="UniProtKB-KW"/>
</dbReference>
<keyword evidence="4" id="KW-0133">Cell shape</keyword>
<evidence type="ECO:0000256" key="6">
    <source>
        <dbReference type="ARBA" id="ARBA00023316"/>
    </source>
</evidence>
<evidence type="ECO:0000259" key="10">
    <source>
        <dbReference type="Pfam" id="PF00768"/>
    </source>
</evidence>
<evidence type="ECO:0000256" key="9">
    <source>
        <dbReference type="SAM" id="SignalP"/>
    </source>
</evidence>
<evidence type="ECO:0000256" key="4">
    <source>
        <dbReference type="ARBA" id="ARBA00022960"/>
    </source>
</evidence>
<dbReference type="EMBL" id="BAAAHK010000007">
    <property type="protein sequence ID" value="GAA0939527.1"/>
    <property type="molecule type" value="Genomic_DNA"/>
</dbReference>
<evidence type="ECO:0000313" key="11">
    <source>
        <dbReference type="EMBL" id="GAA0939527.1"/>
    </source>
</evidence>
<evidence type="ECO:0000256" key="1">
    <source>
        <dbReference type="ARBA" id="ARBA00007164"/>
    </source>
</evidence>
<evidence type="ECO:0000256" key="7">
    <source>
        <dbReference type="RuleBase" id="RU004016"/>
    </source>
</evidence>
<feature type="compositionally biased region" description="Polar residues" evidence="8">
    <location>
        <begin position="316"/>
        <end position="330"/>
    </location>
</feature>
<keyword evidence="3" id="KW-0378">Hydrolase</keyword>
<reference evidence="11 12" key="1">
    <citation type="journal article" date="2019" name="Int. J. Syst. Evol. Microbiol.">
        <title>The Global Catalogue of Microorganisms (GCM) 10K type strain sequencing project: providing services to taxonomists for standard genome sequencing and annotation.</title>
        <authorList>
            <consortium name="The Broad Institute Genomics Platform"/>
            <consortium name="The Broad Institute Genome Sequencing Center for Infectious Disease"/>
            <person name="Wu L."/>
            <person name="Ma J."/>
        </authorList>
    </citation>
    <scope>NUCLEOTIDE SEQUENCE [LARGE SCALE GENOMIC DNA]</scope>
    <source>
        <strain evidence="11 12">JCM 10977</strain>
    </source>
</reference>
<feature type="chain" id="PRO_5047041229" evidence="9">
    <location>
        <begin position="19"/>
        <end position="395"/>
    </location>
</feature>
<evidence type="ECO:0000256" key="2">
    <source>
        <dbReference type="ARBA" id="ARBA00022729"/>
    </source>
</evidence>
<dbReference type="PANTHER" id="PTHR21581:SF33">
    <property type="entry name" value="D-ALANYL-D-ALANINE CARBOXYPEPTIDASE DACB"/>
    <property type="match status" value="1"/>
</dbReference>
<keyword evidence="5" id="KW-0573">Peptidoglycan synthesis</keyword>
<feature type="domain" description="Peptidase S11 D-alanyl-D-alanine carboxypeptidase A N-terminal" evidence="10">
    <location>
        <begin position="52"/>
        <end position="277"/>
    </location>
</feature>
<comment type="similarity">
    <text evidence="1 7">Belongs to the peptidase S11 family.</text>
</comment>
<feature type="signal peptide" evidence="9">
    <location>
        <begin position="1"/>
        <end position="18"/>
    </location>
</feature>
<keyword evidence="11" id="KW-0121">Carboxypeptidase</keyword>
<evidence type="ECO:0000313" key="12">
    <source>
        <dbReference type="Proteomes" id="UP001500542"/>
    </source>
</evidence>
<proteinExistence type="inferred from homology"/>
<comment type="caution">
    <text evidence="11">The sequence shown here is derived from an EMBL/GenBank/DDBJ whole genome shotgun (WGS) entry which is preliminary data.</text>
</comment>
<dbReference type="SUPFAM" id="SSF56601">
    <property type="entry name" value="beta-lactamase/transpeptidase-like"/>
    <property type="match status" value="1"/>
</dbReference>
<evidence type="ECO:0000256" key="8">
    <source>
        <dbReference type="SAM" id="MobiDB-lite"/>
    </source>
</evidence>